<reference evidence="5 6" key="1">
    <citation type="submission" date="2018-12" db="EMBL/GenBank/DDBJ databases">
        <title>The genome of Variovorax gossypii DSM 100435.</title>
        <authorList>
            <person name="Gao J."/>
            <person name="Sun J."/>
        </authorList>
    </citation>
    <scope>NUCLEOTIDE SEQUENCE [LARGE SCALE GENOMIC DNA]</scope>
    <source>
        <strain evidence="5 6">DSM 100435</strain>
    </source>
</reference>
<accession>A0A3S0J8T9</accession>
<evidence type="ECO:0000256" key="1">
    <source>
        <dbReference type="ARBA" id="ARBA00005495"/>
    </source>
</evidence>
<evidence type="ECO:0000313" key="5">
    <source>
        <dbReference type="EMBL" id="RTQ36983.1"/>
    </source>
</evidence>
<dbReference type="Gene3D" id="2.170.150.70">
    <property type="match status" value="1"/>
</dbReference>
<dbReference type="InterPro" id="IPR006913">
    <property type="entry name" value="CENP-V/GFA"/>
</dbReference>
<dbReference type="GO" id="GO:0016846">
    <property type="term" value="F:carbon-sulfur lyase activity"/>
    <property type="evidence" value="ECO:0007669"/>
    <property type="project" value="InterPro"/>
</dbReference>
<feature type="domain" description="CENP-V/GFA" evidence="4">
    <location>
        <begin position="5"/>
        <end position="126"/>
    </location>
</feature>
<organism evidence="5 6">
    <name type="scientific">Variovorax gossypii</name>
    <dbReference type="NCBI Taxonomy" id="1679495"/>
    <lineage>
        <taxon>Bacteria</taxon>
        <taxon>Pseudomonadati</taxon>
        <taxon>Pseudomonadota</taxon>
        <taxon>Betaproteobacteria</taxon>
        <taxon>Burkholderiales</taxon>
        <taxon>Comamonadaceae</taxon>
        <taxon>Variovorax</taxon>
    </lineage>
</organism>
<sequence length="134" mass="14818">MKKTYNGSCHCGKVRFQALIDLAEGTGKCNCSICTKTRAWGAIVKPDAFTLLSGEEELSLYQFNSHSTEWLFCRSCGVRSFGRGNVPEIGGAYVSVAVNCLDDVTLEELSTAPVQYMDGRNNNWFEAPAETRYL</sequence>
<evidence type="ECO:0000259" key="4">
    <source>
        <dbReference type="PROSITE" id="PS51891"/>
    </source>
</evidence>
<dbReference type="Pfam" id="PF04828">
    <property type="entry name" value="GFA"/>
    <property type="match status" value="1"/>
</dbReference>
<name>A0A3S0J8T9_9BURK</name>
<comment type="similarity">
    <text evidence="1">Belongs to the Gfa family.</text>
</comment>
<dbReference type="PANTHER" id="PTHR28620">
    <property type="entry name" value="CENTROMERE PROTEIN V"/>
    <property type="match status" value="1"/>
</dbReference>
<dbReference type="OrthoDB" id="327703at2"/>
<keyword evidence="2" id="KW-0479">Metal-binding</keyword>
<dbReference type="InterPro" id="IPR011057">
    <property type="entry name" value="Mss4-like_sf"/>
</dbReference>
<proteinExistence type="inferred from homology"/>
<dbReference type="EMBL" id="RXOE01000001">
    <property type="protein sequence ID" value="RTQ36983.1"/>
    <property type="molecule type" value="Genomic_DNA"/>
</dbReference>
<evidence type="ECO:0000313" key="6">
    <source>
        <dbReference type="Proteomes" id="UP000267418"/>
    </source>
</evidence>
<keyword evidence="3" id="KW-0862">Zinc</keyword>
<comment type="caution">
    <text evidence="5">The sequence shown here is derived from an EMBL/GenBank/DDBJ whole genome shotgun (WGS) entry which is preliminary data.</text>
</comment>
<evidence type="ECO:0000256" key="3">
    <source>
        <dbReference type="ARBA" id="ARBA00022833"/>
    </source>
</evidence>
<keyword evidence="6" id="KW-1185">Reference proteome</keyword>
<protein>
    <submittedName>
        <fullName evidence="5">GFA family protein</fullName>
    </submittedName>
</protein>
<dbReference type="AlphaFoldDB" id="A0A3S0J8T9"/>
<dbReference type="Proteomes" id="UP000267418">
    <property type="component" value="Unassembled WGS sequence"/>
</dbReference>
<evidence type="ECO:0000256" key="2">
    <source>
        <dbReference type="ARBA" id="ARBA00022723"/>
    </source>
</evidence>
<gene>
    <name evidence="5" type="ORF">EJP69_04420</name>
</gene>
<dbReference type="RefSeq" id="WP_126468836.1">
    <property type="nucleotide sequence ID" value="NZ_RXOE01000001.1"/>
</dbReference>
<dbReference type="GO" id="GO:0046872">
    <property type="term" value="F:metal ion binding"/>
    <property type="evidence" value="ECO:0007669"/>
    <property type="project" value="UniProtKB-KW"/>
</dbReference>
<dbReference type="PANTHER" id="PTHR28620:SF1">
    <property type="entry name" value="CENP-V_GFA DOMAIN-CONTAINING PROTEIN"/>
    <property type="match status" value="1"/>
</dbReference>
<dbReference type="SUPFAM" id="SSF51316">
    <property type="entry name" value="Mss4-like"/>
    <property type="match status" value="1"/>
</dbReference>
<dbReference type="PROSITE" id="PS51891">
    <property type="entry name" value="CENP_V_GFA"/>
    <property type="match status" value="1"/>
</dbReference>
<dbReference type="InterPro" id="IPR052355">
    <property type="entry name" value="CENP-V-like"/>
</dbReference>